<reference evidence="5 6" key="1">
    <citation type="journal article" date="2015" name="Genome Biol. Evol.">
        <title>Comparative Genomics of a Bacterivorous Green Alga Reveals Evolutionary Causalities and Consequences of Phago-Mixotrophic Mode of Nutrition.</title>
        <authorList>
            <person name="Burns J.A."/>
            <person name="Paasch A."/>
            <person name="Narechania A."/>
            <person name="Kim E."/>
        </authorList>
    </citation>
    <scope>NUCLEOTIDE SEQUENCE [LARGE SCALE GENOMIC DNA]</scope>
    <source>
        <strain evidence="5 6">PLY_AMNH</strain>
    </source>
</reference>
<dbReference type="Pfam" id="PF21771">
    <property type="entry name" value="CFAP58_CC"/>
    <property type="match status" value="1"/>
</dbReference>
<feature type="coiled-coil region" evidence="2">
    <location>
        <begin position="682"/>
        <end position="749"/>
    </location>
</feature>
<keyword evidence="6" id="KW-1185">Reference proteome</keyword>
<dbReference type="PANTHER" id="PTHR32083">
    <property type="entry name" value="CILIA AND FLAGELLA-ASSOCIATED PROTEIN 58-RELATED"/>
    <property type="match status" value="1"/>
</dbReference>
<evidence type="ECO:0000259" key="4">
    <source>
        <dbReference type="Pfam" id="PF21771"/>
    </source>
</evidence>
<gene>
    <name evidence="5" type="ORF">CYMTET_50611</name>
</gene>
<keyword evidence="5" id="KW-0282">Flagellum</keyword>
<proteinExistence type="predicted"/>
<feature type="compositionally biased region" description="Basic and acidic residues" evidence="3">
    <location>
        <begin position="83"/>
        <end position="94"/>
    </location>
</feature>
<feature type="compositionally biased region" description="Basic and acidic residues" evidence="3">
    <location>
        <begin position="359"/>
        <end position="371"/>
    </location>
</feature>
<sequence>MAEEDVLLSDVSNSEAFRVLESLVSSADISADKASQMKEKYTALHEALMKTMTNDKSLMSKAKQLNTQLQNERAKSDSGTGRGTEERTAVDMLREDSEQAESEAALCRDREQILQLEVNDLQRQRNEIKHQLDDAEKEQAAAIAPTIRALKDEIGEIEEEHKVESQRRDAALKELEDAKLNLEQLQADQVTMQEDKGNEEIALQKASGMPEKIKKGSDVVASALKSLKTQESRLLDKIKEEETKALLGNGKAKELSEEHSKMGVALERARMAMEQKERAVDEIKKDMEREGIEVDQHLADQVKIDMELKNLQNEVKRHADAYNRSQKDAEASNKQYKKALMSFKSLQQAIPQMQSSKEQSSHEKLLIEQERKRQNDVLNDLKREVDMYMNGYLKEEMVGKEKSSAFQLSYAEVAELEQEVVQLKKEERSRDRSIVELSSQRERASRQAAFKVNKLRETKEQLRVKELIILDLKKKKREVSQRLRDFQQLYDLVKNQRNKFVNLIQASSQSISEMKEKLKILGNEVEILRGEITNKDKLLSKAQVDHNAAQVDRNHLQTELNKCAIIFREKQNTVDEQISEIDKLNAIINSYEKEMLRLKKQYETQVELRNHTGITLIDRNDELCILYEKSNIQEMVLKQGDVALTRRMDEIRLLKMEMAEVMRSVNVTRKLLPQIPLLDESIASLQQQLLETRKRSEELSEALESPENKQRWRRLEGKIPDKEELTAKINQLEERLNDKKEQLLEKELVLEEVSSLADRLRQQAAEGRSDTLELAKKVNDYQQRIRAITRKMMATVSELSMYQASALKLQSEKHDLASEVDSAADNLDKGEAPTEEAEREWYRMERDRLAEIERRSQKAAKAEEDTSAQAVTRTTAEPRPNAYIPEELGIPKPYGGYAPFKPTEPGSTMRHTRKPEPREIII</sequence>
<evidence type="ECO:0000313" key="6">
    <source>
        <dbReference type="Proteomes" id="UP001190700"/>
    </source>
</evidence>
<dbReference type="InterPro" id="IPR049270">
    <property type="entry name" value="CFAP58_CC"/>
</dbReference>
<feature type="coiled-coil region" evidence="2">
    <location>
        <begin position="574"/>
        <end position="608"/>
    </location>
</feature>
<dbReference type="AlphaFoldDB" id="A0AAE0BPR7"/>
<feature type="domain" description="Cilia- and flagella-associated protein 58 central coiled coil" evidence="4">
    <location>
        <begin position="376"/>
        <end position="664"/>
    </location>
</feature>
<evidence type="ECO:0000256" key="1">
    <source>
        <dbReference type="ARBA" id="ARBA00023054"/>
    </source>
</evidence>
<accession>A0AAE0BPR7</accession>
<feature type="compositionally biased region" description="Basic and acidic residues" evidence="3">
    <location>
        <begin position="853"/>
        <end position="864"/>
    </location>
</feature>
<evidence type="ECO:0000256" key="2">
    <source>
        <dbReference type="SAM" id="Coils"/>
    </source>
</evidence>
<keyword evidence="1 2" id="KW-0175">Coiled coil</keyword>
<comment type="caution">
    <text evidence="5">The sequence shown here is derived from an EMBL/GenBank/DDBJ whole genome shotgun (WGS) entry which is preliminary data.</text>
</comment>
<feature type="coiled-coil region" evidence="2">
    <location>
        <begin position="224"/>
        <end position="328"/>
    </location>
</feature>
<name>A0AAE0BPR7_9CHLO</name>
<evidence type="ECO:0000313" key="5">
    <source>
        <dbReference type="EMBL" id="KAK3239472.1"/>
    </source>
</evidence>
<feature type="compositionally biased region" description="Polar residues" evidence="3">
    <location>
        <begin position="348"/>
        <end position="358"/>
    </location>
</feature>
<evidence type="ECO:0000256" key="3">
    <source>
        <dbReference type="SAM" id="MobiDB-lite"/>
    </source>
</evidence>
<dbReference type="GO" id="GO:0005856">
    <property type="term" value="C:cytoskeleton"/>
    <property type="evidence" value="ECO:0007669"/>
    <property type="project" value="TreeGrafter"/>
</dbReference>
<dbReference type="PANTHER" id="PTHR32083:SF34">
    <property type="entry name" value="COILED-COIL DOMAIN-CONTAINING PROTEIN 146"/>
    <property type="match status" value="1"/>
</dbReference>
<keyword evidence="5" id="KW-0966">Cell projection</keyword>
<feature type="region of interest" description="Disordered" evidence="3">
    <location>
        <begin position="65"/>
        <end position="94"/>
    </location>
</feature>
<protein>
    <submittedName>
        <fullName evidence="5">Coiled-coil flagellar protein</fullName>
    </submittedName>
</protein>
<keyword evidence="5" id="KW-0969">Cilium</keyword>
<organism evidence="5 6">
    <name type="scientific">Cymbomonas tetramitiformis</name>
    <dbReference type="NCBI Taxonomy" id="36881"/>
    <lineage>
        <taxon>Eukaryota</taxon>
        <taxon>Viridiplantae</taxon>
        <taxon>Chlorophyta</taxon>
        <taxon>Pyramimonadophyceae</taxon>
        <taxon>Pyramimonadales</taxon>
        <taxon>Pyramimonadaceae</taxon>
        <taxon>Cymbomonas</taxon>
    </lineage>
</organism>
<dbReference type="Proteomes" id="UP001190700">
    <property type="component" value="Unassembled WGS sequence"/>
</dbReference>
<feature type="region of interest" description="Disordered" evidence="3">
    <location>
        <begin position="853"/>
        <end position="922"/>
    </location>
</feature>
<feature type="region of interest" description="Disordered" evidence="3">
    <location>
        <begin position="348"/>
        <end position="371"/>
    </location>
</feature>
<dbReference type="EMBL" id="LGRX02033906">
    <property type="protein sequence ID" value="KAK3239472.1"/>
    <property type="molecule type" value="Genomic_DNA"/>
</dbReference>